<protein>
    <submittedName>
        <fullName evidence="5">Putative xylanase/chitin deacetylase</fullName>
    </submittedName>
</protein>
<comment type="subcellular location">
    <subcellularLocation>
        <location evidence="1">Secreted</location>
    </subcellularLocation>
</comment>
<gene>
    <name evidence="5" type="ORF">HLUCCX14_01775</name>
</gene>
<evidence type="ECO:0000313" key="6">
    <source>
        <dbReference type="Proteomes" id="UP000050416"/>
    </source>
</evidence>
<evidence type="ECO:0000256" key="2">
    <source>
        <dbReference type="ARBA" id="ARBA00022729"/>
    </source>
</evidence>
<dbReference type="InterPro" id="IPR051398">
    <property type="entry name" value="Polysacch_Deacetylase"/>
</dbReference>
<dbReference type="CDD" id="cd10973">
    <property type="entry name" value="CE4_DAC_u4_5s"/>
    <property type="match status" value="1"/>
</dbReference>
<reference evidence="5 6" key="1">
    <citation type="submission" date="2015-09" db="EMBL/GenBank/DDBJ databases">
        <title>Identification and resolution of microdiversity through metagenomic sequencing of parallel consortia.</title>
        <authorList>
            <person name="Nelson W.C."/>
            <person name="Romine M.F."/>
            <person name="Lindemann S.R."/>
        </authorList>
    </citation>
    <scope>NUCLEOTIDE SEQUENCE [LARGE SCALE GENOMIC DNA]</scope>
    <source>
        <strain evidence="5">HL-55</strain>
    </source>
</reference>
<dbReference type="GO" id="GO:0016810">
    <property type="term" value="F:hydrolase activity, acting on carbon-nitrogen (but not peptide) bonds"/>
    <property type="evidence" value="ECO:0007669"/>
    <property type="project" value="InterPro"/>
</dbReference>
<dbReference type="Pfam" id="PF01522">
    <property type="entry name" value="Polysacc_deac_1"/>
    <property type="match status" value="1"/>
</dbReference>
<proteinExistence type="predicted"/>
<dbReference type="STRING" id="1305731.GCA_000934705_01516"/>
<comment type="caution">
    <text evidence="5">The sequence shown here is derived from an EMBL/GenBank/DDBJ whole genome shotgun (WGS) entry which is preliminary data.</text>
</comment>
<dbReference type="PROSITE" id="PS51677">
    <property type="entry name" value="NODB"/>
    <property type="match status" value="1"/>
</dbReference>
<dbReference type="InterPro" id="IPR002509">
    <property type="entry name" value="NODB_dom"/>
</dbReference>
<dbReference type="GO" id="GO:0045493">
    <property type="term" value="P:xylan catabolic process"/>
    <property type="evidence" value="ECO:0007669"/>
    <property type="project" value="UniProtKB-KW"/>
</dbReference>
<name>A0A0N8KL94_9GAMM</name>
<keyword evidence="5" id="KW-0119">Carbohydrate metabolism</keyword>
<sequence>MIIIKRLNILTMITALLMMATTTANADLVILQYHHVDDSTPGATSTSRSLFEAQIKMIQDLELDVVPLLSGTRQALAGELEDKSQVAITFDDAYDSVYSAAAPILERSNLPYTIFVNTDAIGSRGYMTWDELRELGSQDHVTIANHSTDHAHMARRSNEPEDQWQARVNHSLDEAQKVLKDRLGAEEPMFAYPYGEFDEALEAKLADRGWLGFGQQSGAVGRWSHDTRLPRFPMANAYGQLGSLKDKLLSKAFPVPAKDLPDGIVDRNPPAMSFPLGEQLDANRLTCFASGMGRIDFKVNGDSVVVEAPKAFQSRRFRYNCTHPAGQGSFYWLSQQWLDRDKPED</sequence>
<feature type="chain" id="PRO_5006028049" evidence="3">
    <location>
        <begin position="27"/>
        <end position="345"/>
    </location>
</feature>
<accession>A0A0N8KL94</accession>
<keyword evidence="5" id="KW-0624">Polysaccharide degradation</keyword>
<keyword evidence="5" id="KW-0378">Hydrolase</keyword>
<feature type="domain" description="NodB homology" evidence="4">
    <location>
        <begin position="84"/>
        <end position="289"/>
    </location>
</feature>
<evidence type="ECO:0000256" key="1">
    <source>
        <dbReference type="ARBA" id="ARBA00004613"/>
    </source>
</evidence>
<keyword evidence="5" id="KW-0326">Glycosidase</keyword>
<dbReference type="InterPro" id="IPR011330">
    <property type="entry name" value="Glyco_hydro/deAcase_b/a-brl"/>
</dbReference>
<dbReference type="Gene3D" id="3.20.20.370">
    <property type="entry name" value="Glycoside hydrolase/deacetylase"/>
    <property type="match status" value="1"/>
</dbReference>
<dbReference type="PANTHER" id="PTHR34216">
    <property type="match status" value="1"/>
</dbReference>
<evidence type="ECO:0000313" key="5">
    <source>
        <dbReference type="EMBL" id="KPQ30306.1"/>
    </source>
</evidence>
<feature type="signal peptide" evidence="3">
    <location>
        <begin position="1"/>
        <end position="26"/>
    </location>
</feature>
<dbReference type="AlphaFoldDB" id="A0A0N8KL94"/>
<evidence type="ECO:0000259" key="4">
    <source>
        <dbReference type="PROSITE" id="PS51677"/>
    </source>
</evidence>
<dbReference type="GO" id="GO:0016798">
    <property type="term" value="F:hydrolase activity, acting on glycosyl bonds"/>
    <property type="evidence" value="ECO:0007669"/>
    <property type="project" value="UniProtKB-KW"/>
</dbReference>
<dbReference type="SUPFAM" id="SSF88713">
    <property type="entry name" value="Glycoside hydrolase/deacetylase"/>
    <property type="match status" value="1"/>
</dbReference>
<dbReference type="EMBL" id="LJZQ01000002">
    <property type="protein sequence ID" value="KPQ30306.1"/>
    <property type="molecule type" value="Genomic_DNA"/>
</dbReference>
<dbReference type="PATRIC" id="fig|1305731.5.peg.3146"/>
<dbReference type="GO" id="GO:0005576">
    <property type="term" value="C:extracellular region"/>
    <property type="evidence" value="ECO:0007669"/>
    <property type="project" value="UniProtKB-SubCell"/>
</dbReference>
<dbReference type="PANTHER" id="PTHR34216:SF3">
    <property type="entry name" value="POLY-BETA-1,6-N-ACETYL-D-GLUCOSAMINE N-DEACETYLASE"/>
    <property type="match status" value="1"/>
</dbReference>
<organism evidence="5 6">
    <name type="scientific">Marinobacter excellens HL-55</name>
    <dbReference type="NCBI Taxonomy" id="1305731"/>
    <lineage>
        <taxon>Bacteria</taxon>
        <taxon>Pseudomonadati</taxon>
        <taxon>Pseudomonadota</taxon>
        <taxon>Gammaproteobacteria</taxon>
        <taxon>Pseudomonadales</taxon>
        <taxon>Marinobacteraceae</taxon>
        <taxon>Marinobacter</taxon>
    </lineage>
</organism>
<keyword evidence="2 3" id="KW-0732">Signal</keyword>
<evidence type="ECO:0000256" key="3">
    <source>
        <dbReference type="SAM" id="SignalP"/>
    </source>
</evidence>
<keyword evidence="5" id="KW-0858">Xylan degradation</keyword>
<dbReference type="Proteomes" id="UP000050416">
    <property type="component" value="Unassembled WGS sequence"/>
</dbReference>